<feature type="region of interest" description="Disordered" evidence="1">
    <location>
        <begin position="130"/>
        <end position="176"/>
    </location>
</feature>
<proteinExistence type="predicted"/>
<protein>
    <submittedName>
        <fullName evidence="2">Uncharacterized protein</fullName>
    </submittedName>
</protein>
<evidence type="ECO:0000313" key="2">
    <source>
        <dbReference type="EMBL" id="OAE27241.1"/>
    </source>
</evidence>
<sequence>MLILPVWQVHVRSSGATNIVRKRLRVSNSRRKDASANLASEMIFAMDYESGPAIRPPKKPPRGNTPWSYSTPPPSLRFEIDSANWPLIQGLLAEWIGSGSSSLYASSLVTLKALTVTTLVTGREILSIPESSRTNREEDFTDVDQISIADYGGVPPSPKIPTPGNTPAGKPPAPGG</sequence>
<comment type="caution">
    <text evidence="2">The sequence shown here is derived from an EMBL/GenBank/DDBJ whole genome shotgun (WGS) entry which is preliminary data.</text>
</comment>
<accession>A0A176W3P2</accession>
<name>A0A176W3P2_MARPO</name>
<keyword evidence="3" id="KW-1185">Reference proteome</keyword>
<organism evidence="2 3">
    <name type="scientific">Marchantia polymorpha subsp. ruderalis</name>
    <dbReference type="NCBI Taxonomy" id="1480154"/>
    <lineage>
        <taxon>Eukaryota</taxon>
        <taxon>Viridiplantae</taxon>
        <taxon>Streptophyta</taxon>
        <taxon>Embryophyta</taxon>
        <taxon>Marchantiophyta</taxon>
        <taxon>Marchantiopsida</taxon>
        <taxon>Marchantiidae</taxon>
        <taxon>Marchantiales</taxon>
        <taxon>Marchantiaceae</taxon>
        <taxon>Marchantia</taxon>
    </lineage>
</organism>
<dbReference type="Proteomes" id="UP000077202">
    <property type="component" value="Unassembled WGS sequence"/>
</dbReference>
<evidence type="ECO:0000256" key="1">
    <source>
        <dbReference type="SAM" id="MobiDB-lite"/>
    </source>
</evidence>
<gene>
    <name evidence="2" type="ORF">AXG93_473s1120</name>
</gene>
<dbReference type="AlphaFoldDB" id="A0A176W3P2"/>
<reference evidence="2" key="1">
    <citation type="submission" date="2016-03" db="EMBL/GenBank/DDBJ databases">
        <title>Mechanisms controlling the formation of the plant cell surface in tip-growing cells are functionally conserved among land plants.</title>
        <authorList>
            <person name="Honkanen S."/>
            <person name="Jones V.A."/>
            <person name="Morieri G."/>
            <person name="Champion C."/>
            <person name="Hetherington A.J."/>
            <person name="Kelly S."/>
            <person name="Saint-Marcoux D."/>
            <person name="Proust H."/>
            <person name="Prescott H."/>
            <person name="Dolan L."/>
        </authorList>
    </citation>
    <scope>NUCLEOTIDE SEQUENCE [LARGE SCALE GENOMIC DNA]</scope>
    <source>
        <tissue evidence="2">Whole gametophyte</tissue>
    </source>
</reference>
<evidence type="ECO:0000313" key="3">
    <source>
        <dbReference type="Proteomes" id="UP000077202"/>
    </source>
</evidence>
<dbReference type="EMBL" id="LVLJ01001947">
    <property type="protein sequence ID" value="OAE27241.1"/>
    <property type="molecule type" value="Genomic_DNA"/>
</dbReference>